<dbReference type="AlphaFoldDB" id="A0A1G6NKZ6"/>
<evidence type="ECO:0000256" key="2">
    <source>
        <dbReference type="ARBA" id="ARBA00009130"/>
    </source>
</evidence>
<dbReference type="Pfam" id="PF07992">
    <property type="entry name" value="Pyr_redox_2"/>
    <property type="match status" value="1"/>
</dbReference>
<dbReference type="InterPro" id="IPR016156">
    <property type="entry name" value="FAD/NAD-linked_Rdtase_dimer_sf"/>
</dbReference>
<sequence>MLKRSHDLVILGGVAAGTSAAAAAIRENKEKDVVIYQKEPFISYGGCGLPYAITGDVKNVDDVIAFSPEEFEKKKGAKVYTEHEAYDVDFDNKLVYIRNSKEEIEVSYDKLVISTGASPIIPGFDAIGNDGVFKMRNPNDDKAILNFIEKKSPKKAVIIGGGFIGVETAEGLLERGLQVDLIEGLDSLMGDIEPELHEDLLAKMEEEKVKVHLNNMVKNIVKKEDGFEVQTNNKSINTDMVIVAIGVRPNTQFLKDSGISMLKNGAIIINEKSETNIKDVYSAGDCASVKHLITGEDTYFPLGTTANKQGKIAGKNVFSTEKDEFKGIVGSFITKFKDLEYTRTGLTLKAAKEKGFDVDSVVIKSISRAGYYTGGGRIKMKMVFDKKTGRILGAHYIGKEVHARVNTMVSLIYKNSTVFDLLNMDLPYAPPFSPVWDINLIAASQAIKKI</sequence>
<proteinExistence type="inferred from homology"/>
<keyword evidence="6" id="KW-0676">Redox-active center</keyword>
<gene>
    <name evidence="9" type="ORF">SAMN04488588_1569</name>
</gene>
<evidence type="ECO:0000256" key="5">
    <source>
        <dbReference type="ARBA" id="ARBA00023002"/>
    </source>
</evidence>
<dbReference type="PRINTS" id="PR00411">
    <property type="entry name" value="PNDRDTASEI"/>
</dbReference>
<dbReference type="InterPro" id="IPR023753">
    <property type="entry name" value="FAD/NAD-binding_dom"/>
</dbReference>
<evidence type="ECO:0000313" key="9">
    <source>
        <dbReference type="EMBL" id="SDC68321.1"/>
    </source>
</evidence>
<keyword evidence="3" id="KW-0285">Flavoprotein</keyword>
<dbReference type="GO" id="GO:0016491">
    <property type="term" value="F:oxidoreductase activity"/>
    <property type="evidence" value="ECO:0007669"/>
    <property type="project" value="UniProtKB-KW"/>
</dbReference>
<dbReference type="Gene3D" id="3.50.50.60">
    <property type="entry name" value="FAD/NAD(P)-binding domain"/>
    <property type="match status" value="2"/>
</dbReference>
<keyword evidence="4" id="KW-0274">FAD</keyword>
<protein>
    <submittedName>
        <fullName evidence="9">NADPH-dependent 2,4-dienoyl-CoA reductase, sulfur reductase</fullName>
    </submittedName>
</protein>
<evidence type="ECO:0000313" key="10">
    <source>
        <dbReference type="Proteomes" id="UP000199322"/>
    </source>
</evidence>
<comment type="cofactor">
    <cofactor evidence="1">
        <name>FAD</name>
        <dbReference type="ChEBI" id="CHEBI:57692"/>
    </cofactor>
</comment>
<dbReference type="STRING" id="28234.SAMN04488588_1569"/>
<feature type="domain" description="FAD/NAD(P)-binding" evidence="8">
    <location>
        <begin position="7"/>
        <end position="309"/>
    </location>
</feature>
<keyword evidence="10" id="KW-1185">Reference proteome</keyword>
<dbReference type="InterPro" id="IPR036188">
    <property type="entry name" value="FAD/NAD-bd_sf"/>
</dbReference>
<dbReference type="PRINTS" id="PR00368">
    <property type="entry name" value="FADPNR"/>
</dbReference>
<dbReference type="InterPro" id="IPR004099">
    <property type="entry name" value="Pyr_nucl-diS_OxRdtase_dimer"/>
</dbReference>
<dbReference type="InterPro" id="IPR050260">
    <property type="entry name" value="FAD-bd_OxRdtase"/>
</dbReference>
<feature type="domain" description="Pyridine nucleotide-disulphide oxidoreductase dimerisation" evidence="7">
    <location>
        <begin position="334"/>
        <end position="434"/>
    </location>
</feature>
<dbReference type="PANTHER" id="PTHR43429">
    <property type="entry name" value="PYRIDINE NUCLEOTIDE-DISULFIDE OXIDOREDUCTASE DOMAIN-CONTAINING"/>
    <property type="match status" value="1"/>
</dbReference>
<dbReference type="Pfam" id="PF02852">
    <property type="entry name" value="Pyr_redox_dim"/>
    <property type="match status" value="1"/>
</dbReference>
<dbReference type="PANTHER" id="PTHR43429:SF1">
    <property type="entry name" value="NAD(P)H SULFUR OXIDOREDUCTASE (COA-DEPENDENT)"/>
    <property type="match status" value="1"/>
</dbReference>
<dbReference type="SUPFAM" id="SSF51905">
    <property type="entry name" value="FAD/NAD(P)-binding domain"/>
    <property type="match status" value="1"/>
</dbReference>
<comment type="similarity">
    <text evidence="2">Belongs to the class-III pyridine nucleotide-disulfide oxidoreductase family.</text>
</comment>
<organism evidence="9 10">
    <name type="scientific">Geotoga petraea</name>
    <dbReference type="NCBI Taxonomy" id="28234"/>
    <lineage>
        <taxon>Bacteria</taxon>
        <taxon>Thermotogati</taxon>
        <taxon>Thermotogota</taxon>
        <taxon>Thermotogae</taxon>
        <taxon>Petrotogales</taxon>
        <taxon>Petrotogaceae</taxon>
        <taxon>Geotoga</taxon>
    </lineage>
</organism>
<dbReference type="EMBL" id="FMYV01000006">
    <property type="protein sequence ID" value="SDC68321.1"/>
    <property type="molecule type" value="Genomic_DNA"/>
</dbReference>
<dbReference type="Proteomes" id="UP000199322">
    <property type="component" value="Unassembled WGS sequence"/>
</dbReference>
<evidence type="ECO:0000256" key="4">
    <source>
        <dbReference type="ARBA" id="ARBA00022827"/>
    </source>
</evidence>
<evidence type="ECO:0000256" key="6">
    <source>
        <dbReference type="ARBA" id="ARBA00023284"/>
    </source>
</evidence>
<dbReference type="SUPFAM" id="SSF55424">
    <property type="entry name" value="FAD/NAD-linked reductases, dimerisation (C-terminal) domain"/>
    <property type="match status" value="1"/>
</dbReference>
<evidence type="ECO:0000256" key="1">
    <source>
        <dbReference type="ARBA" id="ARBA00001974"/>
    </source>
</evidence>
<reference evidence="9 10" key="1">
    <citation type="submission" date="2016-10" db="EMBL/GenBank/DDBJ databases">
        <authorList>
            <person name="de Groot N.N."/>
        </authorList>
    </citation>
    <scope>NUCLEOTIDE SEQUENCE [LARGE SCALE GENOMIC DNA]</scope>
    <source>
        <strain evidence="9 10">WG14</strain>
    </source>
</reference>
<name>A0A1G6NKZ6_9BACT</name>
<dbReference type="RefSeq" id="WP_091404510.1">
    <property type="nucleotide sequence ID" value="NZ_FMYV01000006.1"/>
</dbReference>
<accession>A0A1G6NKZ6</accession>
<evidence type="ECO:0000259" key="8">
    <source>
        <dbReference type="Pfam" id="PF07992"/>
    </source>
</evidence>
<evidence type="ECO:0000259" key="7">
    <source>
        <dbReference type="Pfam" id="PF02852"/>
    </source>
</evidence>
<evidence type="ECO:0000256" key="3">
    <source>
        <dbReference type="ARBA" id="ARBA00022630"/>
    </source>
</evidence>
<keyword evidence="5" id="KW-0560">Oxidoreductase</keyword>